<comment type="caution">
    <text evidence="2">The sequence shown here is derived from an EMBL/GenBank/DDBJ whole genome shotgun (WGS) entry which is preliminary data.</text>
</comment>
<proteinExistence type="predicted"/>
<dbReference type="InterPro" id="IPR003462">
    <property type="entry name" value="ODC_Mu_crystall"/>
</dbReference>
<gene>
    <name evidence="2" type="ORF">QE152_g5894</name>
</gene>
<feature type="region of interest" description="Disordered" evidence="1">
    <location>
        <begin position="1"/>
        <end position="26"/>
    </location>
</feature>
<dbReference type="AlphaFoldDB" id="A0AAW1MGG3"/>
<accession>A0AAW1MGG3</accession>
<keyword evidence="3" id="KW-1185">Reference proteome</keyword>
<evidence type="ECO:0000313" key="2">
    <source>
        <dbReference type="EMBL" id="KAK9746618.1"/>
    </source>
</evidence>
<evidence type="ECO:0000313" key="3">
    <source>
        <dbReference type="Proteomes" id="UP001458880"/>
    </source>
</evidence>
<reference evidence="2 3" key="1">
    <citation type="journal article" date="2024" name="BMC Genomics">
        <title>De novo assembly and annotation of Popillia japonica's genome with initial clues to its potential as an invasive pest.</title>
        <authorList>
            <person name="Cucini C."/>
            <person name="Boschi S."/>
            <person name="Funari R."/>
            <person name="Cardaioli E."/>
            <person name="Iannotti N."/>
            <person name="Marturano G."/>
            <person name="Paoli F."/>
            <person name="Bruttini M."/>
            <person name="Carapelli A."/>
            <person name="Frati F."/>
            <person name="Nardi F."/>
        </authorList>
    </citation>
    <scope>NUCLEOTIDE SEQUENCE [LARGE SCALE GENOMIC DNA]</scope>
    <source>
        <strain evidence="2">DMR45628</strain>
    </source>
</reference>
<dbReference type="Proteomes" id="UP001458880">
    <property type="component" value="Unassembled WGS sequence"/>
</dbReference>
<organism evidence="2 3">
    <name type="scientific">Popillia japonica</name>
    <name type="common">Japanese beetle</name>
    <dbReference type="NCBI Taxonomy" id="7064"/>
    <lineage>
        <taxon>Eukaryota</taxon>
        <taxon>Metazoa</taxon>
        <taxon>Ecdysozoa</taxon>
        <taxon>Arthropoda</taxon>
        <taxon>Hexapoda</taxon>
        <taxon>Insecta</taxon>
        <taxon>Pterygota</taxon>
        <taxon>Neoptera</taxon>
        <taxon>Endopterygota</taxon>
        <taxon>Coleoptera</taxon>
        <taxon>Polyphaga</taxon>
        <taxon>Scarabaeiformia</taxon>
        <taxon>Scarabaeidae</taxon>
        <taxon>Rutelinae</taxon>
        <taxon>Popillia</taxon>
    </lineage>
</organism>
<dbReference type="Pfam" id="PF02423">
    <property type="entry name" value="OCD_Mu_crystall"/>
    <property type="match status" value="1"/>
</dbReference>
<dbReference type="InterPro" id="IPR036291">
    <property type="entry name" value="NAD(P)-bd_dom_sf"/>
</dbReference>
<sequence length="100" mass="10820">MRVIKSSHPWINSNTTRSNGEMSTVGGADIDSNHVAGIEHELQHLVTRGVVFQGEIGSIINGTLPKPISSRTTIFQSLGMAAEDCAVAKMVYEKYLQGFS</sequence>
<protein>
    <submittedName>
        <fullName evidence="2">Ornithine cyclodeaminase/mu-crystallin family</fullName>
    </submittedName>
</protein>
<dbReference type="EMBL" id="JASPKY010000038">
    <property type="protein sequence ID" value="KAK9746618.1"/>
    <property type="molecule type" value="Genomic_DNA"/>
</dbReference>
<evidence type="ECO:0000256" key="1">
    <source>
        <dbReference type="SAM" id="MobiDB-lite"/>
    </source>
</evidence>
<dbReference type="SUPFAM" id="SSF51735">
    <property type="entry name" value="NAD(P)-binding Rossmann-fold domains"/>
    <property type="match status" value="1"/>
</dbReference>
<name>A0AAW1MGG3_POPJA</name>
<feature type="compositionally biased region" description="Polar residues" evidence="1">
    <location>
        <begin position="9"/>
        <end position="22"/>
    </location>
</feature>